<dbReference type="InterPro" id="IPR036770">
    <property type="entry name" value="Ankyrin_rpt-contain_sf"/>
</dbReference>
<evidence type="ECO:0000313" key="3">
    <source>
        <dbReference type="EMBL" id="VAW69846.1"/>
    </source>
</evidence>
<dbReference type="InterPro" id="IPR002110">
    <property type="entry name" value="Ankyrin_rpt"/>
</dbReference>
<keyword evidence="2" id="KW-0040">ANK repeat</keyword>
<dbReference type="SUPFAM" id="SSF48403">
    <property type="entry name" value="Ankyrin repeat"/>
    <property type="match status" value="2"/>
</dbReference>
<dbReference type="PANTHER" id="PTHR24198">
    <property type="entry name" value="ANKYRIN REPEAT AND PROTEIN KINASE DOMAIN-CONTAINING PROTEIN"/>
    <property type="match status" value="1"/>
</dbReference>
<gene>
    <name evidence="3" type="ORF">MNBD_GAMMA09-2495</name>
</gene>
<sequence>MSDQEKRVDELFEAVDTKDLKAVKSLISQGLSPDAKNVNDESILEAMMRMDGYIPDRQDIVNYLIEQGGDVQHIDGFGLTLLHITALANMYSTVELLLEKKIDYTVKSTFGKTALFYTYDARMVELLISKNAGTMQDVDDDGNTLLHNAGGGRPNLDLIKYLIKHIDINSKNKEGNTVLIEVLGLADEPIDIEETVAYLLDNGADVNLTGQYGRSAFLAAIRNGDLNLKLIQKLIDAGANINQKDESGRLAVHYASANNLSYLKFLMDKGADINAVTDDNKTPLILAAQYKQEDTVEYLLEKNIDVNVNVNVKDSHGKTALNYAIGEEFSDIVLMLGTKNASATPLSEVEAIEKVAKDKKAEDDKRKNNEITSLSGAIRLKNLEETKKYYKEKMDAPGGAKLSGYKLGMYTIENGTLEIFKYLVENGVDINAKDKNGYSFLHDAVYNNKLNIAEFLINAGLDINYLSADDSSVYSMAANSSAQMVEFLLKAGIKVDRKKEADIVSSAIHFRNSLMAEYFVKQGCAFDKSVFDDGEYLIKLIQTQNIEMFAFLIKMGLNVETKAPIYGDKATLLHIAVMIEAGEVVAFLLSAGANPNARNTDDKPMYIDAIKNGDINIVTALYENGANLEDAAGFYGYTPLLLAIESRKLEIIRFLIKKGANVNTVDDSDKNSAMHMAAQKGYLEILKSMVKHGGNVRLLNKERKAPLDVAIAYEQKAAEIYLTEMEQKQLI</sequence>
<dbReference type="AlphaFoldDB" id="A0A3B0YN82"/>
<evidence type="ECO:0000256" key="2">
    <source>
        <dbReference type="ARBA" id="ARBA00023043"/>
    </source>
</evidence>
<accession>A0A3B0YN82</accession>
<keyword evidence="1" id="KW-0677">Repeat</keyword>
<dbReference type="EMBL" id="UOFI01000178">
    <property type="protein sequence ID" value="VAW69846.1"/>
    <property type="molecule type" value="Genomic_DNA"/>
</dbReference>
<reference evidence="3" key="1">
    <citation type="submission" date="2018-06" db="EMBL/GenBank/DDBJ databases">
        <authorList>
            <person name="Zhirakovskaya E."/>
        </authorList>
    </citation>
    <scope>NUCLEOTIDE SEQUENCE</scope>
</reference>
<dbReference type="Pfam" id="PF12796">
    <property type="entry name" value="Ank_2"/>
    <property type="match status" value="4"/>
</dbReference>
<dbReference type="PROSITE" id="PS50088">
    <property type="entry name" value="ANK_REPEAT"/>
    <property type="match status" value="7"/>
</dbReference>
<dbReference type="Pfam" id="PF00023">
    <property type="entry name" value="Ank"/>
    <property type="match status" value="1"/>
</dbReference>
<dbReference type="SMART" id="SM00248">
    <property type="entry name" value="ANK"/>
    <property type="match status" value="17"/>
</dbReference>
<proteinExistence type="predicted"/>
<evidence type="ECO:0000256" key="1">
    <source>
        <dbReference type="ARBA" id="ARBA00022737"/>
    </source>
</evidence>
<name>A0A3B0YN82_9ZZZZ</name>
<dbReference type="PROSITE" id="PS50297">
    <property type="entry name" value="ANK_REP_REGION"/>
    <property type="match status" value="6"/>
</dbReference>
<dbReference type="Gene3D" id="1.25.40.20">
    <property type="entry name" value="Ankyrin repeat-containing domain"/>
    <property type="match status" value="5"/>
</dbReference>
<organism evidence="3">
    <name type="scientific">hydrothermal vent metagenome</name>
    <dbReference type="NCBI Taxonomy" id="652676"/>
    <lineage>
        <taxon>unclassified sequences</taxon>
        <taxon>metagenomes</taxon>
        <taxon>ecological metagenomes</taxon>
    </lineage>
</organism>
<dbReference type="PANTHER" id="PTHR24198:SF165">
    <property type="entry name" value="ANKYRIN REPEAT-CONTAINING PROTEIN-RELATED"/>
    <property type="match status" value="1"/>
</dbReference>
<protein>
    <submittedName>
        <fullName evidence="3">Uncharacterized protein</fullName>
    </submittedName>
</protein>